<dbReference type="Gene3D" id="2.170.270.10">
    <property type="entry name" value="SET domain"/>
    <property type="match status" value="1"/>
</dbReference>
<dbReference type="EMBL" id="WNWS01000075">
    <property type="protein sequence ID" value="KAE9982484.1"/>
    <property type="molecule type" value="Genomic_DNA"/>
</dbReference>
<evidence type="ECO:0000313" key="4">
    <source>
        <dbReference type="EMBL" id="KAE9982484.1"/>
    </source>
</evidence>
<dbReference type="AlphaFoldDB" id="A0A8H3V4U5"/>
<feature type="compositionally biased region" description="Polar residues" evidence="1">
    <location>
        <begin position="376"/>
        <end position="387"/>
    </location>
</feature>
<dbReference type="GO" id="GO:0044283">
    <property type="term" value="P:small molecule biosynthetic process"/>
    <property type="evidence" value="ECO:0007669"/>
    <property type="project" value="UniProtKB-ARBA"/>
</dbReference>
<dbReference type="SMART" id="SM00317">
    <property type="entry name" value="SET"/>
    <property type="match status" value="1"/>
</dbReference>
<feature type="region of interest" description="Disordered" evidence="1">
    <location>
        <begin position="670"/>
        <end position="694"/>
    </location>
</feature>
<feature type="region of interest" description="Disordered" evidence="1">
    <location>
        <begin position="757"/>
        <end position="776"/>
    </location>
</feature>
<dbReference type="InterPro" id="IPR032801">
    <property type="entry name" value="PXL2A/B/C"/>
</dbReference>
<dbReference type="CDD" id="cd20071">
    <property type="entry name" value="SET_SMYD"/>
    <property type="match status" value="1"/>
</dbReference>
<feature type="domain" description="Fe2OG dioxygenase" evidence="3">
    <location>
        <begin position="184"/>
        <end position="299"/>
    </location>
</feature>
<dbReference type="InterPro" id="IPR001214">
    <property type="entry name" value="SET_dom"/>
</dbReference>
<dbReference type="Pfam" id="PF03171">
    <property type="entry name" value="2OG-FeII_Oxy"/>
    <property type="match status" value="1"/>
</dbReference>
<dbReference type="PANTHER" id="PTHR47332:SF2">
    <property type="entry name" value="SET-6"/>
    <property type="match status" value="1"/>
</dbReference>
<dbReference type="Pfam" id="PF13911">
    <property type="entry name" value="AhpC-TSA_2"/>
    <property type="match status" value="1"/>
</dbReference>
<dbReference type="PRINTS" id="PR00682">
    <property type="entry name" value="IPNSYNTHASE"/>
</dbReference>
<feature type="domain" description="SET" evidence="2">
    <location>
        <begin position="777"/>
        <end position="962"/>
    </location>
</feature>
<dbReference type="Pfam" id="PF00856">
    <property type="entry name" value="SET"/>
    <property type="match status" value="1"/>
</dbReference>
<comment type="caution">
    <text evidence="4">The sequence shown here is derived from an EMBL/GenBank/DDBJ whole genome shotgun (WGS) entry which is preliminary data.</text>
</comment>
<dbReference type="InterPro" id="IPR053185">
    <property type="entry name" value="SET_domain_protein"/>
</dbReference>
<dbReference type="InterPro" id="IPR026992">
    <property type="entry name" value="DIOX_N"/>
</dbReference>
<accession>A0A8H3V4U5</accession>
<dbReference type="SUPFAM" id="SSF82199">
    <property type="entry name" value="SET domain"/>
    <property type="match status" value="1"/>
</dbReference>
<proteinExistence type="predicted"/>
<feature type="compositionally biased region" description="Basic and acidic residues" evidence="1">
    <location>
        <begin position="866"/>
        <end position="893"/>
    </location>
</feature>
<protein>
    <recommendedName>
        <fullName evidence="6">Fe2OG dioxygenase domain-containing protein</fullName>
    </recommendedName>
</protein>
<reference evidence="4 5" key="1">
    <citation type="submission" date="2018-12" db="EMBL/GenBank/DDBJ databases">
        <title>Venturia inaequalis Genome Resource.</title>
        <authorList>
            <person name="Lichtner F.J."/>
        </authorList>
    </citation>
    <scope>NUCLEOTIDE SEQUENCE [LARGE SCALE GENOMIC DNA]</scope>
    <source>
        <strain evidence="4 5">120213</strain>
    </source>
</reference>
<feature type="region of interest" description="Disordered" evidence="1">
    <location>
        <begin position="862"/>
        <end position="895"/>
    </location>
</feature>
<dbReference type="PANTHER" id="PTHR47332">
    <property type="entry name" value="SET DOMAIN-CONTAINING PROTEIN 5"/>
    <property type="match status" value="1"/>
</dbReference>
<dbReference type="PROSITE" id="PS51471">
    <property type="entry name" value="FE2OG_OXY"/>
    <property type="match status" value="1"/>
</dbReference>
<feature type="region of interest" description="Disordered" evidence="1">
    <location>
        <begin position="350"/>
        <end position="401"/>
    </location>
</feature>
<evidence type="ECO:0008006" key="6">
    <source>
        <dbReference type="Google" id="ProtNLM"/>
    </source>
</evidence>
<dbReference type="InterPro" id="IPR044861">
    <property type="entry name" value="IPNS-like_FE2OG_OXY"/>
</dbReference>
<evidence type="ECO:0000259" key="2">
    <source>
        <dbReference type="PROSITE" id="PS50280"/>
    </source>
</evidence>
<dbReference type="InterPro" id="IPR027443">
    <property type="entry name" value="IPNS-like_sf"/>
</dbReference>
<feature type="compositionally biased region" description="Polar residues" evidence="1">
    <location>
        <begin position="675"/>
        <end position="688"/>
    </location>
</feature>
<dbReference type="Pfam" id="PF14226">
    <property type="entry name" value="DIOX_N"/>
    <property type="match status" value="1"/>
</dbReference>
<name>A0A8H3V4U5_VENIN</name>
<dbReference type="FunFam" id="2.60.120.330:FF:000030">
    <property type="entry name" value="Thymine dioxygenase"/>
    <property type="match status" value="1"/>
</dbReference>
<evidence type="ECO:0000259" key="3">
    <source>
        <dbReference type="PROSITE" id="PS51471"/>
    </source>
</evidence>
<dbReference type="InterPro" id="IPR046341">
    <property type="entry name" value="SET_dom_sf"/>
</dbReference>
<dbReference type="Proteomes" id="UP000447873">
    <property type="component" value="Unassembled WGS sequence"/>
</dbReference>
<organism evidence="4 5">
    <name type="scientific">Venturia inaequalis</name>
    <name type="common">Apple scab fungus</name>
    <dbReference type="NCBI Taxonomy" id="5025"/>
    <lineage>
        <taxon>Eukaryota</taxon>
        <taxon>Fungi</taxon>
        <taxon>Dikarya</taxon>
        <taxon>Ascomycota</taxon>
        <taxon>Pezizomycotina</taxon>
        <taxon>Dothideomycetes</taxon>
        <taxon>Pleosporomycetidae</taxon>
        <taxon>Venturiales</taxon>
        <taxon>Venturiaceae</taxon>
        <taxon>Venturia</taxon>
    </lineage>
</organism>
<dbReference type="Gene3D" id="2.60.120.330">
    <property type="entry name" value="B-lactam Antibiotic, Isopenicillin N Synthase, Chain"/>
    <property type="match status" value="1"/>
</dbReference>
<dbReference type="InterPro" id="IPR005123">
    <property type="entry name" value="Oxoglu/Fe-dep_dioxygenase_dom"/>
</dbReference>
<gene>
    <name evidence="4" type="ORF">EG328_010874</name>
</gene>
<sequence>MATAVEKDGLAIPLIDFSTFLSGDSTSKKQTAQAILHAFQTSGFVYLSNHGIQNPTVETAFQKSASFFDRSQEQKDALSWYSPEANRGYTAHGREKVTQLVDKNAVEALRAAVPDLKESLEIGRDDEEGMPNMWPSGDEEADVFKEIMLAFFDECKDLHTSVMRALALGLGIEESWFDGFTDRGDNTLRLLHYPSVSKDVFRKNEMQVRAGSHTDYGSITLLFQDSRGGLQVESPNGTFVDATPIPGTIVVNAGDLLARWSNETIKSTTHRVVEPPPKPEYEGLETYPPRYSIAYFCNPNFDRLIETIPSTCGEGERAKPQSLNLNRNFQAPLSKSQILVILDEADAKTASKVKPVQPTPRTARTHSNETAPPMASSANTPAKTESPNPGCGPQDSSEDSTLYHLPTKEQLAAAFELHVLDKDGKKHNFGELCHNGSEGVERNLVVFIRHWFCGVCQSYISALSSSIPPTALSALSPPTRLTIIGCGADSLIPQYLKTTSCPYTLYTDPTASLYKIFNFGRTLEMGKEPGYLKGKNMWELSWGGMMQTIRTGWKARGGGDWMQVGGEFLFVREKETGDEEWRFGDDKEQDADSKHLMGHTTLYCKPQTSPESYNWILGYNRGCSIRDQSRSIPGDLEHMITDSFWNANKHFTQDANKHFTQNANLTLTSTTLTSIPGTKRTSTNSPGPQDTMLYHDIQNSLPAGMATSTNTTIKNEIMPPGPPELDFLEKREKRDEEKKSLVGEQVKELNKELGTLKAQDSESNSAISKVPATPPNPFYEIRQTPDKGISIFAKAPIPRGTLILAEKPLMRITQAHYMAEHVDEAVEKLTAKDKKKYWSLSSAHGQDRSRNSKPLILSSLPFADSSDDRYPSRIHPDVPEHEKSRIRQQHEARTGSSPTAFSIFMTNAMECHTGAAIFEIAARFNHSCIPNAFFSWNTTTNEERIYASHAIEAGEEITLSYVDPFYEPLQRKWELQHYGFACGCLACVNLDDEESFGANSRERRFRLAGLEERSTYPETFKEALMGKIEIAAVMREEGLSGACLGDTYLSIARLVANNNPPDFKFALTAATQALDVYTTCLGADSEKAIEAAKSARAFKKQIDK</sequence>
<dbReference type="PROSITE" id="PS50280">
    <property type="entry name" value="SET"/>
    <property type="match status" value="1"/>
</dbReference>
<dbReference type="SUPFAM" id="SSF51197">
    <property type="entry name" value="Clavaminate synthase-like"/>
    <property type="match status" value="1"/>
</dbReference>
<evidence type="ECO:0000313" key="5">
    <source>
        <dbReference type="Proteomes" id="UP000447873"/>
    </source>
</evidence>
<evidence type="ECO:0000256" key="1">
    <source>
        <dbReference type="SAM" id="MobiDB-lite"/>
    </source>
</evidence>